<evidence type="ECO:0000256" key="1">
    <source>
        <dbReference type="ARBA" id="ARBA00003264"/>
    </source>
</evidence>
<evidence type="ECO:0000256" key="12">
    <source>
        <dbReference type="PIRSR" id="PIRSR612734-2"/>
    </source>
</evidence>
<dbReference type="GO" id="GO:0050354">
    <property type="term" value="F:triokinase activity"/>
    <property type="evidence" value="ECO:0007669"/>
    <property type="project" value="UniProtKB-EC"/>
</dbReference>
<comment type="catalytic activity">
    <reaction evidence="10">
        <text>dihydroxyacetone + ATP = dihydroxyacetone phosphate + ADP + H(+)</text>
        <dbReference type="Rhea" id="RHEA:15773"/>
        <dbReference type="ChEBI" id="CHEBI:15378"/>
        <dbReference type="ChEBI" id="CHEBI:16016"/>
        <dbReference type="ChEBI" id="CHEBI:30616"/>
        <dbReference type="ChEBI" id="CHEBI:57642"/>
        <dbReference type="ChEBI" id="CHEBI:456216"/>
        <dbReference type="EC" id="2.7.1.29"/>
    </reaction>
</comment>
<evidence type="ECO:0000256" key="11">
    <source>
        <dbReference type="PIRSR" id="PIRSR612734-1"/>
    </source>
</evidence>
<dbReference type="Pfam" id="PF02733">
    <property type="entry name" value="Dak1"/>
    <property type="match status" value="1"/>
</dbReference>
<dbReference type="Gene3D" id="1.25.40.340">
    <property type="match status" value="1"/>
</dbReference>
<feature type="active site" description="Tele-hemiaminal-histidine intermediate" evidence="11">
    <location>
        <position position="221"/>
    </location>
</feature>
<dbReference type="PANTHER" id="PTHR28629:SF14">
    <property type="entry name" value="DIHYDROXYACETONE KINASE 1"/>
    <property type="match status" value="1"/>
</dbReference>
<keyword evidence="4" id="KW-0808">Transferase</keyword>
<dbReference type="Proteomes" id="UP000887226">
    <property type="component" value="Unassembled WGS sequence"/>
</dbReference>
<dbReference type="InterPro" id="IPR004007">
    <property type="entry name" value="DhaL_dom"/>
</dbReference>
<keyword evidence="16" id="KW-1185">Reference proteome</keyword>
<dbReference type="NCBIfam" id="TIGR02361">
    <property type="entry name" value="dak_ATP"/>
    <property type="match status" value="1"/>
</dbReference>
<reference evidence="15" key="1">
    <citation type="journal article" date="2021" name="IMA Fungus">
        <title>Genomic characterization of three marine fungi, including Emericellopsis atlantica sp. nov. with signatures of a generalist lifestyle and marine biomass degradation.</title>
        <authorList>
            <person name="Hagestad O.C."/>
            <person name="Hou L."/>
            <person name="Andersen J.H."/>
            <person name="Hansen E.H."/>
            <person name="Altermark B."/>
            <person name="Li C."/>
            <person name="Kuhnert E."/>
            <person name="Cox R.J."/>
            <person name="Crous P.W."/>
            <person name="Spatafora J.W."/>
            <person name="Lail K."/>
            <person name="Amirebrahimi M."/>
            <person name="Lipzen A."/>
            <person name="Pangilinan J."/>
            <person name="Andreopoulos W."/>
            <person name="Hayes R.D."/>
            <person name="Ng V."/>
            <person name="Grigoriev I.V."/>
            <person name="Jackson S.A."/>
            <person name="Sutton T.D.S."/>
            <person name="Dobson A.D.W."/>
            <person name="Rama T."/>
        </authorList>
    </citation>
    <scope>NUCLEOTIDE SEQUENCE</scope>
    <source>
        <strain evidence="15">TRa3180A</strain>
    </source>
</reference>
<evidence type="ECO:0000259" key="14">
    <source>
        <dbReference type="PROSITE" id="PS51481"/>
    </source>
</evidence>
<dbReference type="FunFam" id="3.40.50.10440:FF:000002">
    <property type="entry name" value="Dihydroxyacetone kinase"/>
    <property type="match status" value="1"/>
</dbReference>
<dbReference type="SUPFAM" id="SSF82549">
    <property type="entry name" value="DAK1/DegV-like"/>
    <property type="match status" value="1"/>
</dbReference>
<dbReference type="FunFam" id="1.25.40.340:FF:000001">
    <property type="entry name" value="Dihydroxyacetone kinase 1"/>
    <property type="match status" value="1"/>
</dbReference>
<dbReference type="Pfam" id="PF02734">
    <property type="entry name" value="Dak2"/>
    <property type="match status" value="1"/>
</dbReference>
<evidence type="ECO:0000313" key="15">
    <source>
        <dbReference type="EMBL" id="KAG9241116.1"/>
    </source>
</evidence>
<dbReference type="GO" id="GO:0004371">
    <property type="term" value="F:glycerone kinase activity"/>
    <property type="evidence" value="ECO:0007669"/>
    <property type="project" value="UniProtKB-EC"/>
</dbReference>
<evidence type="ECO:0000256" key="2">
    <source>
        <dbReference type="ARBA" id="ARBA00004778"/>
    </source>
</evidence>
<dbReference type="InterPro" id="IPR012734">
    <property type="entry name" value="DhaK_ATP"/>
</dbReference>
<gene>
    <name evidence="15" type="ORF">BJ878DRAFT_570451</name>
</gene>
<dbReference type="Gene3D" id="3.40.50.10440">
    <property type="entry name" value="Dihydroxyacetone kinase, domain 1"/>
    <property type="match status" value="1"/>
</dbReference>
<evidence type="ECO:0000256" key="3">
    <source>
        <dbReference type="ARBA" id="ARBA00008757"/>
    </source>
</evidence>
<comment type="caution">
    <text evidence="15">The sequence shown here is derived from an EMBL/GenBank/DDBJ whole genome shotgun (WGS) entry which is preliminary data.</text>
</comment>
<keyword evidence="7" id="KW-0319">Glycerol metabolism</keyword>
<keyword evidence="6" id="KW-0418">Kinase</keyword>
<evidence type="ECO:0000256" key="10">
    <source>
        <dbReference type="ARBA" id="ARBA00048898"/>
    </source>
</evidence>
<dbReference type="InterPro" id="IPR036117">
    <property type="entry name" value="DhaL_dom_sf"/>
</dbReference>
<dbReference type="PROSITE" id="PS51480">
    <property type="entry name" value="DHAL"/>
    <property type="match status" value="1"/>
</dbReference>
<dbReference type="SUPFAM" id="SSF101473">
    <property type="entry name" value="DhaL-like"/>
    <property type="match status" value="1"/>
</dbReference>
<evidence type="ECO:0000256" key="9">
    <source>
        <dbReference type="ARBA" id="ARBA00047974"/>
    </source>
</evidence>
<dbReference type="EMBL" id="MU254269">
    <property type="protein sequence ID" value="KAG9241116.1"/>
    <property type="molecule type" value="Genomic_DNA"/>
</dbReference>
<comment type="pathway">
    <text evidence="2">Polyol metabolism; glycerol fermentation; glycerone phosphate from glycerol (oxidative route): step 2/2.</text>
</comment>
<feature type="domain" description="DhaL" evidence="13">
    <location>
        <begin position="383"/>
        <end position="581"/>
    </location>
</feature>
<dbReference type="GO" id="GO:0019563">
    <property type="term" value="P:glycerol catabolic process"/>
    <property type="evidence" value="ECO:0007669"/>
    <property type="project" value="TreeGrafter"/>
</dbReference>
<comment type="similarity">
    <text evidence="3">Belongs to the dihydroxyacetone kinase (DAK) family.</text>
</comment>
<dbReference type="SMART" id="SM01120">
    <property type="entry name" value="Dak2"/>
    <property type="match status" value="1"/>
</dbReference>
<accession>A0A9P7YWP2</accession>
<keyword evidence="8" id="KW-0067">ATP-binding</keyword>
<protein>
    <submittedName>
        <fullName evidence="15">Dak1 domain-containing protein</fullName>
    </submittedName>
</protein>
<dbReference type="GO" id="GO:0005829">
    <property type="term" value="C:cytosol"/>
    <property type="evidence" value="ECO:0007669"/>
    <property type="project" value="TreeGrafter"/>
</dbReference>
<organism evidence="15 16">
    <name type="scientific">Calycina marina</name>
    <dbReference type="NCBI Taxonomy" id="1763456"/>
    <lineage>
        <taxon>Eukaryota</taxon>
        <taxon>Fungi</taxon>
        <taxon>Dikarya</taxon>
        <taxon>Ascomycota</taxon>
        <taxon>Pezizomycotina</taxon>
        <taxon>Leotiomycetes</taxon>
        <taxon>Helotiales</taxon>
        <taxon>Pezizellaceae</taxon>
        <taxon>Calycina</taxon>
    </lineage>
</organism>
<dbReference type="Gene3D" id="3.30.1180.20">
    <property type="entry name" value="Dihydroxyacetone kinase, domain 2"/>
    <property type="match status" value="1"/>
</dbReference>
<feature type="domain" description="DhaK" evidence="14">
    <location>
        <begin position="9"/>
        <end position="345"/>
    </location>
</feature>
<keyword evidence="5" id="KW-0547">Nucleotide-binding</keyword>
<proteinExistence type="inferred from homology"/>
<feature type="binding site" evidence="12">
    <location>
        <begin position="54"/>
        <end position="57"/>
    </location>
    <ligand>
        <name>substrate</name>
    </ligand>
</feature>
<evidence type="ECO:0000313" key="16">
    <source>
        <dbReference type="Proteomes" id="UP000887226"/>
    </source>
</evidence>
<dbReference type="InterPro" id="IPR004006">
    <property type="entry name" value="DhaK_dom"/>
</dbReference>
<comment type="catalytic activity">
    <reaction evidence="9">
        <text>D-glyceraldehyde + ATP = D-glyceraldehyde 3-phosphate + ADP + H(+)</text>
        <dbReference type="Rhea" id="RHEA:13941"/>
        <dbReference type="ChEBI" id="CHEBI:15378"/>
        <dbReference type="ChEBI" id="CHEBI:17378"/>
        <dbReference type="ChEBI" id="CHEBI:30616"/>
        <dbReference type="ChEBI" id="CHEBI:59776"/>
        <dbReference type="ChEBI" id="CHEBI:456216"/>
        <dbReference type="EC" id="2.7.1.28"/>
    </reaction>
</comment>
<evidence type="ECO:0000256" key="5">
    <source>
        <dbReference type="ARBA" id="ARBA00022741"/>
    </source>
</evidence>
<dbReference type="InterPro" id="IPR050861">
    <property type="entry name" value="Dihydroxyacetone_Kinase"/>
</dbReference>
<dbReference type="FunFam" id="3.30.1180.20:FF:000001">
    <property type="entry name" value="Dihydroxyacetone kinase 1"/>
    <property type="match status" value="1"/>
</dbReference>
<sequence>MNSKHFHSDPTHLITGALNSLSRLNPSVAVDEKYKIVFVKETQHPQVSVISGGGSGHEPAFASFVGHGMLSGAIAGSIFASPSTQQIQKCLLQCVDTTKGIMVIIMNYTGDVMHFGMAVEKARARGIKVDMLVVGDDVGVGRARAGKLGRRGIAGTVLVQKITCAAAMLGSSLNEVSKVASLVSDNLVSVGASLAHVHVPGRSLITDFNESDSVEVGMGIHNEEGFKRIETDLVGLVKEMLAQLLDLSDTDRGFVDIKSSDSVILLVNNLGGVSALEFGCIVEEVCSQLNSGYSLQLVRILAGTYMSSLNGLGFSISILKIVETGLESGESMVQLLDTSTQATGWLNAFQPGPMSTTVESRLASPAENIEETLPPSRLSLDSNQAVKLLKSGLSRLISAEAEITKYDTMVGDGDCGLCLKNGAEAVLAELEGKEWTDAVQLVGRIAQVVETNMDGTSGAIYAIFFNALAYGLSSQDTSSPTIVTAEMWAKALEHALQSLSKYTPAKPGDRTLIDSLSPFVATITETKDFSQATEAAKKGCESTKGMEASFGRSVYIGGDDWKKCPDPGAYGMVEFLLGMSASF</sequence>
<name>A0A9P7YWP2_9HELO</name>
<dbReference type="PANTHER" id="PTHR28629">
    <property type="entry name" value="TRIOKINASE/FMN CYCLASE"/>
    <property type="match status" value="1"/>
</dbReference>
<evidence type="ECO:0000256" key="8">
    <source>
        <dbReference type="ARBA" id="ARBA00022840"/>
    </source>
</evidence>
<dbReference type="AlphaFoldDB" id="A0A9P7YWP2"/>
<feature type="binding site" evidence="12">
    <location>
        <position position="111"/>
    </location>
    <ligand>
        <name>substrate</name>
    </ligand>
</feature>
<dbReference type="OrthoDB" id="1724672at2759"/>
<comment type="function">
    <text evidence="1">Catalyzes both the phosphorylation of dihydroxyacetone and of glyceraldehyde.</text>
</comment>
<dbReference type="PROSITE" id="PS51481">
    <property type="entry name" value="DHAK"/>
    <property type="match status" value="1"/>
</dbReference>
<evidence type="ECO:0000259" key="13">
    <source>
        <dbReference type="PROSITE" id="PS51480"/>
    </source>
</evidence>
<dbReference type="GO" id="GO:0005524">
    <property type="term" value="F:ATP binding"/>
    <property type="evidence" value="ECO:0007669"/>
    <property type="project" value="UniProtKB-KW"/>
</dbReference>
<evidence type="ECO:0000256" key="6">
    <source>
        <dbReference type="ARBA" id="ARBA00022777"/>
    </source>
</evidence>
<evidence type="ECO:0000256" key="7">
    <source>
        <dbReference type="ARBA" id="ARBA00022798"/>
    </source>
</evidence>
<evidence type="ECO:0000256" key="4">
    <source>
        <dbReference type="ARBA" id="ARBA00022679"/>
    </source>
</evidence>